<evidence type="ECO:0000313" key="3">
    <source>
        <dbReference type="Proteomes" id="UP000005867"/>
    </source>
</evidence>
<dbReference type="BioCyc" id="PSP1104324:GJSN-1041-MONOMER"/>
<keyword evidence="3" id="KW-1185">Reference proteome</keyword>
<keyword evidence="1" id="KW-0472">Membrane</keyword>
<feature type="transmembrane region" description="Helical" evidence="1">
    <location>
        <begin position="231"/>
        <end position="251"/>
    </location>
</feature>
<dbReference type="KEGG" id="pyr:P186_1066"/>
<dbReference type="eggNOG" id="arCOG02506">
    <property type="taxonomic scope" value="Archaea"/>
</dbReference>
<dbReference type="STRING" id="1104324.P186_1066"/>
<keyword evidence="1" id="KW-0812">Transmembrane</keyword>
<evidence type="ECO:0000256" key="1">
    <source>
        <dbReference type="SAM" id="Phobius"/>
    </source>
</evidence>
<proteinExistence type="predicted"/>
<organism evidence="2 3">
    <name type="scientific">Pyrobaculum ferrireducens</name>
    <dbReference type="NCBI Taxonomy" id="1104324"/>
    <lineage>
        <taxon>Archaea</taxon>
        <taxon>Thermoproteota</taxon>
        <taxon>Thermoprotei</taxon>
        <taxon>Thermoproteales</taxon>
        <taxon>Thermoproteaceae</taxon>
        <taxon>Pyrobaculum</taxon>
    </lineage>
</organism>
<protein>
    <submittedName>
        <fullName evidence="2">Uncharacterized protein</fullName>
    </submittedName>
</protein>
<evidence type="ECO:0000313" key="2">
    <source>
        <dbReference type="EMBL" id="AET32502.1"/>
    </source>
</evidence>
<dbReference type="AlphaFoldDB" id="G7VC02"/>
<gene>
    <name evidence="2" type="ORF">P186_1066</name>
</gene>
<name>G7VC02_9CREN</name>
<dbReference type="EMBL" id="CP003098">
    <property type="protein sequence ID" value="AET32502.1"/>
    <property type="molecule type" value="Genomic_DNA"/>
</dbReference>
<sequence length="268" mass="30245">MLAYGSNNVTVLGQNKTFTTRGFMEAALLKGRLYIVGGADEIETDGIAVKKAPRDDAVALDADGNYLYLAVDYPNPHGTQVVVYVYDAELRHVATLLPIGYNHFLTKPSPLVKVGNYTALILVGYPQRILRYHYGNYLWIKVFYTTDIASIKPSSLQICKLFTYIGFFELLVNYNIFMQYEGIGINCIKLANLLPGRYYVDADNIAIVVLFWRPHAVREVVDLKPGEDRLVLLYDQSTVYVGLAAALYVALLHKKHRRRVSDISDILR</sequence>
<keyword evidence="1" id="KW-1133">Transmembrane helix</keyword>
<dbReference type="HOGENOM" id="CLU_1036721_0_0_2"/>
<reference evidence="2 3" key="1">
    <citation type="journal article" date="2012" name="J. Bacteriol.">
        <title>Complete genome sequence of strain 1860, a crenarchaeon of the genus pyrobaculum able to grow with various electron acceptors.</title>
        <authorList>
            <person name="Mardanov A.V."/>
            <person name="Gumerov V.M."/>
            <person name="Slobodkina G.B."/>
            <person name="Beletsky A.V."/>
            <person name="Bonch-Osmolovskaya E.A."/>
            <person name="Ravin N.V."/>
            <person name="Skryabin K.G."/>
        </authorList>
    </citation>
    <scope>NUCLEOTIDE SEQUENCE [LARGE SCALE GENOMIC DNA]</scope>
    <source>
        <strain evidence="2 3">1860</strain>
    </source>
</reference>
<accession>G7VC02</accession>
<dbReference type="Proteomes" id="UP000005867">
    <property type="component" value="Chromosome"/>
</dbReference>